<dbReference type="NCBIfam" id="TIGR01714">
    <property type="entry name" value="phage_rep_org_N"/>
    <property type="match status" value="1"/>
</dbReference>
<evidence type="ECO:0000259" key="2">
    <source>
        <dbReference type="Pfam" id="PF09681"/>
    </source>
</evidence>
<evidence type="ECO:0000313" key="3">
    <source>
        <dbReference type="EMBL" id="RGS38868.1"/>
    </source>
</evidence>
<evidence type="ECO:0000256" key="1">
    <source>
        <dbReference type="SAM" id="MobiDB-lite"/>
    </source>
</evidence>
<accession>A0A395V938</accession>
<feature type="compositionally biased region" description="Basic and acidic residues" evidence="1">
    <location>
        <begin position="154"/>
        <end position="168"/>
    </location>
</feature>
<feature type="region of interest" description="Disordered" evidence="1">
    <location>
        <begin position="142"/>
        <end position="171"/>
    </location>
</feature>
<feature type="compositionally biased region" description="Low complexity" evidence="1">
    <location>
        <begin position="142"/>
        <end position="153"/>
    </location>
</feature>
<proteinExistence type="predicted"/>
<feature type="domain" description="Phage replisome organiser N-terminal" evidence="2">
    <location>
        <begin position="8"/>
        <end position="123"/>
    </location>
</feature>
<dbReference type="Proteomes" id="UP000266172">
    <property type="component" value="Unassembled WGS sequence"/>
</dbReference>
<reference evidence="3 4" key="1">
    <citation type="submission" date="2018-08" db="EMBL/GenBank/DDBJ databases">
        <title>A genome reference for cultivated species of the human gut microbiota.</title>
        <authorList>
            <person name="Zou Y."/>
            <person name="Xue W."/>
            <person name="Luo G."/>
        </authorList>
    </citation>
    <scope>NUCLEOTIDE SEQUENCE [LARGE SCALE GENOMIC DNA]</scope>
    <source>
        <strain evidence="3 4">AF22-12AC</strain>
    </source>
</reference>
<sequence length="273" mass="30879">MAGKRYYWLKLQVSFFQELIIKQLRTLPEGDSIVLLYLKLLLKAINTEGIIYYQNILPSLHEEIALDTGEKPALVKLTISALCQYHAAVFLDDQSLQLLYLEDMVGSESASAARVRNHRANQKLLKEKEQAALQCNATVTEGNTTEISSSTEIENSKKEEKKPKKEGEPEIEEIPSYFADTVLNSMFLSYLEYRKENGKEVKGKAIGYCIDKLESLSNSPVEQVAIIKQTIQNGWTDFFPVKEKKEKEKKSGSNVSSWLEREKIQSTGGVFGD</sequence>
<dbReference type="RefSeq" id="WP_118097761.1">
    <property type="nucleotide sequence ID" value="NZ_QRVL01000010.1"/>
</dbReference>
<name>A0A395V938_9FIRM</name>
<dbReference type="Pfam" id="PF09681">
    <property type="entry name" value="Phage_rep_org_N"/>
    <property type="match status" value="1"/>
</dbReference>
<dbReference type="AlphaFoldDB" id="A0A395V938"/>
<protein>
    <submittedName>
        <fullName evidence="3">Replisome organizer</fullName>
    </submittedName>
</protein>
<gene>
    <name evidence="3" type="ORF">DWX93_11615</name>
</gene>
<evidence type="ECO:0000313" key="4">
    <source>
        <dbReference type="Proteomes" id="UP000266172"/>
    </source>
</evidence>
<comment type="caution">
    <text evidence="3">The sequence shown here is derived from an EMBL/GenBank/DDBJ whole genome shotgun (WGS) entry which is preliminary data.</text>
</comment>
<dbReference type="InterPro" id="IPR010056">
    <property type="entry name" value="Phage_rep_org__N"/>
</dbReference>
<organism evidence="3 4">
    <name type="scientific">Roseburia hominis</name>
    <dbReference type="NCBI Taxonomy" id="301301"/>
    <lineage>
        <taxon>Bacteria</taxon>
        <taxon>Bacillati</taxon>
        <taxon>Bacillota</taxon>
        <taxon>Clostridia</taxon>
        <taxon>Lachnospirales</taxon>
        <taxon>Lachnospiraceae</taxon>
        <taxon>Roseburia</taxon>
    </lineage>
</organism>
<dbReference type="EMBL" id="QRVL01000010">
    <property type="protein sequence ID" value="RGS38868.1"/>
    <property type="molecule type" value="Genomic_DNA"/>
</dbReference>